<organism evidence="1">
    <name type="scientific">marine sediment metagenome</name>
    <dbReference type="NCBI Taxonomy" id="412755"/>
    <lineage>
        <taxon>unclassified sequences</taxon>
        <taxon>metagenomes</taxon>
        <taxon>ecological metagenomes</taxon>
    </lineage>
</organism>
<name>X1DBF6_9ZZZZ</name>
<proteinExistence type="predicted"/>
<sequence>MIYFYIIGDLNTEQSKCSVLFEMGNKFEDEVCDYLEKKY</sequence>
<feature type="non-terminal residue" evidence="1">
    <location>
        <position position="39"/>
    </location>
</feature>
<reference evidence="1" key="1">
    <citation type="journal article" date="2014" name="Front. Microbiol.">
        <title>High frequency of phylogenetically diverse reductive dehalogenase-homologous genes in deep subseafloor sedimentary metagenomes.</title>
        <authorList>
            <person name="Kawai M."/>
            <person name="Futagami T."/>
            <person name="Toyoda A."/>
            <person name="Takaki Y."/>
            <person name="Nishi S."/>
            <person name="Hori S."/>
            <person name="Arai W."/>
            <person name="Tsubouchi T."/>
            <person name="Morono Y."/>
            <person name="Uchiyama I."/>
            <person name="Ito T."/>
            <person name="Fujiyama A."/>
            <person name="Inagaki F."/>
            <person name="Takami H."/>
        </authorList>
    </citation>
    <scope>NUCLEOTIDE SEQUENCE</scope>
    <source>
        <strain evidence="1">Expedition CK06-06</strain>
    </source>
</reference>
<gene>
    <name evidence="1" type="ORF">S01H4_60620</name>
</gene>
<protein>
    <submittedName>
        <fullName evidence="1">Uncharacterized protein</fullName>
    </submittedName>
</protein>
<comment type="caution">
    <text evidence="1">The sequence shown here is derived from an EMBL/GenBank/DDBJ whole genome shotgun (WGS) entry which is preliminary data.</text>
</comment>
<dbReference type="EMBL" id="BART01035787">
    <property type="protein sequence ID" value="GAH05645.1"/>
    <property type="molecule type" value="Genomic_DNA"/>
</dbReference>
<dbReference type="AlphaFoldDB" id="X1DBF6"/>
<evidence type="ECO:0000313" key="1">
    <source>
        <dbReference type="EMBL" id="GAH05645.1"/>
    </source>
</evidence>
<accession>X1DBF6</accession>